<keyword evidence="4" id="KW-1015">Disulfide bond</keyword>
<evidence type="ECO:0000256" key="4">
    <source>
        <dbReference type="ARBA" id="ARBA00023157"/>
    </source>
</evidence>
<reference evidence="8" key="1">
    <citation type="submission" date="2021-01" db="EMBL/GenBank/DDBJ databases">
        <authorList>
            <person name="Corre E."/>
            <person name="Pelletier E."/>
            <person name="Niang G."/>
            <person name="Scheremetjew M."/>
            <person name="Finn R."/>
            <person name="Kale V."/>
            <person name="Holt S."/>
            <person name="Cochrane G."/>
            <person name="Meng A."/>
            <person name="Brown T."/>
            <person name="Cohen L."/>
        </authorList>
    </citation>
    <scope>NUCLEOTIDE SEQUENCE</scope>
    <source>
        <strain evidence="8">Pop2</strain>
    </source>
</reference>
<evidence type="ECO:0000256" key="5">
    <source>
        <dbReference type="SAM" id="MobiDB-lite"/>
    </source>
</evidence>
<gene>
    <name evidence="8" type="ORF">DBRI1063_LOCUS687</name>
</gene>
<name>A0A7S1VXC8_9STRA</name>
<evidence type="ECO:0000256" key="3">
    <source>
        <dbReference type="ARBA" id="ARBA00023136"/>
    </source>
</evidence>
<organism evidence="8">
    <name type="scientific">Ditylum brightwellii</name>
    <dbReference type="NCBI Taxonomy" id="49249"/>
    <lineage>
        <taxon>Eukaryota</taxon>
        <taxon>Sar</taxon>
        <taxon>Stramenopiles</taxon>
        <taxon>Ochrophyta</taxon>
        <taxon>Bacillariophyta</taxon>
        <taxon>Mediophyceae</taxon>
        <taxon>Lithodesmiophycidae</taxon>
        <taxon>Lithodesmiales</taxon>
        <taxon>Lithodesmiaceae</taxon>
        <taxon>Ditylum</taxon>
    </lineage>
</organism>
<accession>A0A7S1VXC8</accession>
<evidence type="ECO:0000259" key="7">
    <source>
        <dbReference type="Pfam" id="PF09258"/>
    </source>
</evidence>
<evidence type="ECO:0000256" key="2">
    <source>
        <dbReference type="ARBA" id="ARBA00022679"/>
    </source>
</evidence>
<keyword evidence="3 6" id="KW-0472">Membrane</keyword>
<feature type="region of interest" description="Disordered" evidence="5">
    <location>
        <begin position="173"/>
        <end position="195"/>
    </location>
</feature>
<keyword evidence="6" id="KW-1133">Transmembrane helix</keyword>
<dbReference type="InterPro" id="IPR029044">
    <property type="entry name" value="Nucleotide-diphossugar_trans"/>
</dbReference>
<evidence type="ECO:0000256" key="1">
    <source>
        <dbReference type="ARBA" id="ARBA00004370"/>
    </source>
</evidence>
<dbReference type="GO" id="GO:0016020">
    <property type="term" value="C:membrane"/>
    <property type="evidence" value="ECO:0007669"/>
    <property type="project" value="UniProtKB-SubCell"/>
</dbReference>
<keyword evidence="2" id="KW-0808">Transferase</keyword>
<dbReference type="InterPro" id="IPR004263">
    <property type="entry name" value="Exostosin"/>
</dbReference>
<dbReference type="AlphaFoldDB" id="A0A7S1VXC8"/>
<sequence>MSQARRSDRSWLQRWFKTGILFFVSINSIAVLIFFHLNHTDMSESSHLENEFHRAPMTEVDATVVVYGNGNTTADIITDKQPDTVTEKPMVTGGEEEDEAHETNAFQRLIKRAQLNIATCNSVPTALNNENAASLWAKNTTSGVPFLPEFGIVNALEDWLSLSEDEKKVARVSNSSSTSVHRHDDGLEEEEDGMCHLPPRTSCDVSMITAVLMSHTTDRLQTLIGGLKNIAKWSAVGEIILVWNSDRSNLETDVKGKRLLGWHNDSSHPLRIFFSLENGLPNCLLNRYHPMIKPKYEALMYFDDDGPFFPERVMVDVGFELWRRNSDVQVGSFPRNMRFVSPRMKEAQQEATKLSIRMVTDETNGDKEGPQQPQFTPICRDAVGDKLEYNYFEFPQWVAHFILPSGSFLHRNFLCFMFHPALEELRQYVLEHPTKPDDITMSTLVSHLAGKAPRVFTRRVHEPPKQEQNRRKLLWSDNKEIWANIREEAANSVSGYFGAVNPGSVGWCAGTKFQQQKQKRGQTEFFCAPEFPALDLVPWVNEGGLGHDQCDPPIAGGKKV</sequence>
<dbReference type="InterPro" id="IPR015338">
    <property type="entry name" value="GT64_dom"/>
</dbReference>
<dbReference type="EMBL" id="HBGN01001070">
    <property type="protein sequence ID" value="CAD9314281.1"/>
    <property type="molecule type" value="Transcribed_RNA"/>
</dbReference>
<proteinExistence type="predicted"/>
<dbReference type="Gene3D" id="3.90.550.10">
    <property type="entry name" value="Spore Coat Polysaccharide Biosynthesis Protein SpsA, Chain A"/>
    <property type="match status" value="1"/>
</dbReference>
<feature type="domain" description="Glycosyl transferase 64" evidence="7">
    <location>
        <begin position="210"/>
        <end position="339"/>
    </location>
</feature>
<evidence type="ECO:0000313" key="8">
    <source>
        <dbReference type="EMBL" id="CAD9314281.1"/>
    </source>
</evidence>
<comment type="subcellular location">
    <subcellularLocation>
        <location evidence="1">Membrane</location>
    </subcellularLocation>
</comment>
<dbReference type="GO" id="GO:0016757">
    <property type="term" value="F:glycosyltransferase activity"/>
    <property type="evidence" value="ECO:0007669"/>
    <property type="project" value="InterPro"/>
</dbReference>
<dbReference type="PANTHER" id="PTHR48261">
    <property type="entry name" value="ACETYLGLUCOSAMINYLTRANSFERASE"/>
    <property type="match status" value="1"/>
</dbReference>
<protein>
    <recommendedName>
        <fullName evidence="7">Glycosyl transferase 64 domain-containing protein</fullName>
    </recommendedName>
</protein>
<evidence type="ECO:0000256" key="6">
    <source>
        <dbReference type="SAM" id="Phobius"/>
    </source>
</evidence>
<keyword evidence="6" id="KW-0812">Transmembrane</keyword>
<dbReference type="PANTHER" id="PTHR48261:SF6">
    <property type="entry name" value="GLYCOSYLTRANSFERASE FAMILY PROTEIN"/>
    <property type="match status" value="1"/>
</dbReference>
<feature type="transmembrane region" description="Helical" evidence="6">
    <location>
        <begin position="20"/>
        <end position="37"/>
    </location>
</feature>
<dbReference type="Pfam" id="PF09258">
    <property type="entry name" value="Glyco_transf_64"/>
    <property type="match status" value="1"/>
</dbReference>